<evidence type="ECO:0000313" key="3">
    <source>
        <dbReference type="Proteomes" id="UP001151760"/>
    </source>
</evidence>
<evidence type="ECO:0000256" key="1">
    <source>
        <dbReference type="SAM" id="MobiDB-lite"/>
    </source>
</evidence>
<sequence>MLSLQVVVYYDEPLPPMPPSLCQSGQLKDGSISHIFPNNNLEDSFKMGDEDFNFIPNKELAKEDLIPIPRESKIGKEYDFPLCDDFQNDEEIISIEVSRQISPKVNSEPSIESPILSSPSISSSEASEYSLDDFDNDDDLFEMDSNNDEWKRILYGEDFERMDSDSDKTKDFDKSSSSVFKSLSDEFEPNVQVNF</sequence>
<reference evidence="2" key="2">
    <citation type="submission" date="2022-01" db="EMBL/GenBank/DDBJ databases">
        <authorList>
            <person name="Yamashiro T."/>
            <person name="Shiraishi A."/>
            <person name="Satake H."/>
            <person name="Nakayama K."/>
        </authorList>
    </citation>
    <scope>NUCLEOTIDE SEQUENCE</scope>
</reference>
<organism evidence="2 3">
    <name type="scientific">Tanacetum coccineum</name>
    <dbReference type="NCBI Taxonomy" id="301880"/>
    <lineage>
        <taxon>Eukaryota</taxon>
        <taxon>Viridiplantae</taxon>
        <taxon>Streptophyta</taxon>
        <taxon>Embryophyta</taxon>
        <taxon>Tracheophyta</taxon>
        <taxon>Spermatophyta</taxon>
        <taxon>Magnoliopsida</taxon>
        <taxon>eudicotyledons</taxon>
        <taxon>Gunneridae</taxon>
        <taxon>Pentapetalae</taxon>
        <taxon>asterids</taxon>
        <taxon>campanulids</taxon>
        <taxon>Asterales</taxon>
        <taxon>Asteraceae</taxon>
        <taxon>Asteroideae</taxon>
        <taxon>Anthemideae</taxon>
        <taxon>Anthemidinae</taxon>
        <taxon>Tanacetum</taxon>
    </lineage>
</organism>
<reference evidence="2" key="1">
    <citation type="journal article" date="2022" name="Int. J. Mol. Sci.">
        <title>Draft Genome of Tanacetum Coccineum: Genomic Comparison of Closely Related Tanacetum-Family Plants.</title>
        <authorList>
            <person name="Yamashiro T."/>
            <person name="Shiraishi A."/>
            <person name="Nakayama K."/>
            <person name="Satake H."/>
        </authorList>
    </citation>
    <scope>NUCLEOTIDE SEQUENCE</scope>
</reference>
<evidence type="ECO:0000313" key="2">
    <source>
        <dbReference type="EMBL" id="GJS59626.1"/>
    </source>
</evidence>
<protein>
    <submittedName>
        <fullName evidence="2">Uncharacterized protein</fullName>
    </submittedName>
</protein>
<comment type="caution">
    <text evidence="2">The sequence shown here is derived from an EMBL/GenBank/DDBJ whole genome shotgun (WGS) entry which is preliminary data.</text>
</comment>
<dbReference type="Proteomes" id="UP001151760">
    <property type="component" value="Unassembled WGS sequence"/>
</dbReference>
<feature type="region of interest" description="Disordered" evidence="1">
    <location>
        <begin position="104"/>
        <end position="129"/>
    </location>
</feature>
<proteinExistence type="predicted"/>
<gene>
    <name evidence="2" type="ORF">Tco_0654410</name>
</gene>
<keyword evidence="3" id="KW-1185">Reference proteome</keyword>
<dbReference type="EMBL" id="BQNB010009162">
    <property type="protein sequence ID" value="GJS59626.1"/>
    <property type="molecule type" value="Genomic_DNA"/>
</dbReference>
<accession>A0ABQ4X439</accession>
<feature type="compositionally biased region" description="Low complexity" evidence="1">
    <location>
        <begin position="107"/>
        <end position="129"/>
    </location>
</feature>
<name>A0ABQ4X439_9ASTR</name>